<evidence type="ECO:0000313" key="1">
    <source>
        <dbReference type="EMBL" id="TGY74108.1"/>
    </source>
</evidence>
<proteinExistence type="predicted"/>
<organism evidence="1 2">
    <name type="scientific">Muribaculum intestinale</name>
    <dbReference type="NCBI Taxonomy" id="1796646"/>
    <lineage>
        <taxon>Bacteria</taxon>
        <taxon>Pseudomonadati</taxon>
        <taxon>Bacteroidota</taxon>
        <taxon>Bacteroidia</taxon>
        <taxon>Bacteroidales</taxon>
        <taxon>Muribaculaceae</taxon>
        <taxon>Muribaculum</taxon>
    </lineage>
</organism>
<dbReference type="AlphaFoldDB" id="A0A4S2FXQ9"/>
<evidence type="ECO:0000313" key="2">
    <source>
        <dbReference type="Proteomes" id="UP000306630"/>
    </source>
</evidence>
<accession>A0A4S2FXQ9</accession>
<name>A0A4S2FXQ9_9BACT</name>
<comment type="caution">
    <text evidence="1">The sequence shown here is derived from an EMBL/GenBank/DDBJ whole genome shotgun (WGS) entry which is preliminary data.</text>
</comment>
<protein>
    <submittedName>
        <fullName evidence="1">Uncharacterized protein</fullName>
    </submittedName>
</protein>
<reference evidence="1 2" key="1">
    <citation type="submission" date="2019-04" db="EMBL/GenBank/DDBJ databases">
        <title>Microbes associate with the intestines of laboratory mice.</title>
        <authorList>
            <person name="Navarre W."/>
            <person name="Wong E."/>
            <person name="Huang K."/>
            <person name="Tropini C."/>
            <person name="Ng K."/>
            <person name="Yu B."/>
        </authorList>
    </citation>
    <scope>NUCLEOTIDE SEQUENCE [LARGE SCALE GENOMIC DNA]</scope>
    <source>
        <strain evidence="1 2">NM06_A21</strain>
    </source>
</reference>
<dbReference type="RefSeq" id="WP_135993228.1">
    <property type="nucleotide sequence ID" value="NZ_SRYD01000025.1"/>
</dbReference>
<sequence length="72" mass="8557">MEIDTAKKAYALIVKRDRLLSMRADAVSNNKMRDWFFMVDENRHPIPTEVKHIFLEAIDKSIDYCENEIEKL</sequence>
<gene>
    <name evidence="1" type="ORF">E5333_07480</name>
</gene>
<dbReference type="EMBL" id="SRYD01000025">
    <property type="protein sequence ID" value="TGY74108.1"/>
    <property type="molecule type" value="Genomic_DNA"/>
</dbReference>
<dbReference type="Proteomes" id="UP000306630">
    <property type="component" value="Unassembled WGS sequence"/>
</dbReference>